<dbReference type="InterPro" id="IPR058265">
    <property type="entry name" value="DUF7959"/>
</dbReference>
<sequence>MTSLLFLIISLTHFSTVYTQLDTTVCTPGSSDNKGPPVPLLPERFTLRVEANLLNKNSTIDVHEWHDGPGNRGAAITWLSSVQFSYIYSYPTNQQFSFEQITGGRYDCQVQQLNSLSEPYLHGTDSTTTTTNTTTHIYSAARALSFAGGLAERYEGRSDVRGIVADTWSSCVFWPDRNATMSVFWYFTVTQGWDTALGMSQVPVRCQVRGRVHSGGRARTFEHLYEVSEFYDYLDGGLQVFETPAGTVCPGRKNSKAVPSLPPRFSYSAEVVDVEAQTSQFIKKGYDSQLKLGMMELVSAVKPYTKIRIIDDFNTGASYTVDRQRGNCTMATIDPVGFDALHTNTGLRMRTAHEFFFDQETDYSYEGIRSLRQLNTDVWVGKKWWPPNNPSNSTWEYYFVTPEWQENAGLTSASKMPVSIHVTLGRQQVHQIYNLYDFRDDDPRIWEYDITSCFDQNHNFRVLSLYFPVTVTQLQVVSTNQDTFRRALLNSVTSLVPLSPVRLNNIQLEFRQGGIGVQMVIVEAAVLASPVVTSPLQELPLVTLMTRLQEAVTLGQLVVTLNTPGTSVSLVATTPPTTPTLATPPVTASQAPPLHPALSAGGKTRASVVVCIPHSSGYTPGDVAGVTLGSTLGCYVAVLVAVSLWTRWKGGTPLYQRDRLEMS</sequence>
<keyword evidence="1" id="KW-1133">Transmembrane helix</keyword>
<keyword evidence="6" id="KW-1185">Reference proteome</keyword>
<comment type="caution">
    <text evidence="5">The sequence shown here is derived from an EMBL/GenBank/DDBJ whole genome shotgun (WGS) entry which is preliminary data.</text>
</comment>
<dbReference type="Proteomes" id="UP001374579">
    <property type="component" value="Unassembled WGS sequence"/>
</dbReference>
<feature type="signal peptide" evidence="2">
    <location>
        <begin position="1"/>
        <end position="19"/>
    </location>
</feature>
<dbReference type="AlphaFoldDB" id="A0AAN9G5P1"/>
<reference evidence="5 6" key="1">
    <citation type="submission" date="2024-02" db="EMBL/GenBank/DDBJ databases">
        <title>Chromosome-scale genome assembly of the rough periwinkle Littorina saxatilis.</title>
        <authorList>
            <person name="De Jode A."/>
            <person name="Faria R."/>
            <person name="Formenti G."/>
            <person name="Sims Y."/>
            <person name="Smith T.P."/>
            <person name="Tracey A."/>
            <person name="Wood J.M.D."/>
            <person name="Zagrodzka Z.B."/>
            <person name="Johannesson K."/>
            <person name="Butlin R.K."/>
            <person name="Leder E.H."/>
        </authorList>
    </citation>
    <scope>NUCLEOTIDE SEQUENCE [LARGE SCALE GENOMIC DNA]</scope>
    <source>
        <strain evidence="5">Snail1</strain>
        <tissue evidence="5">Muscle</tissue>
    </source>
</reference>
<keyword evidence="2" id="KW-0732">Signal</keyword>
<dbReference type="Pfam" id="PF25898">
    <property type="entry name" value="LolA_2nd_metazoa"/>
    <property type="match status" value="1"/>
</dbReference>
<protein>
    <submittedName>
        <fullName evidence="5">Uncharacterized protein</fullName>
    </submittedName>
</protein>
<dbReference type="InterPro" id="IPR058831">
    <property type="entry name" value="LolA-like_dom_2nd"/>
</dbReference>
<keyword evidence="1" id="KW-0472">Membrane</keyword>
<evidence type="ECO:0000313" key="5">
    <source>
        <dbReference type="EMBL" id="KAK7096301.1"/>
    </source>
</evidence>
<keyword evidence="1" id="KW-0812">Transmembrane</keyword>
<feature type="chain" id="PRO_5043001469" evidence="2">
    <location>
        <begin position="20"/>
        <end position="663"/>
    </location>
</feature>
<dbReference type="PANTHER" id="PTHR36902:SF1">
    <property type="entry name" value="ENRICHED IN SURFACE-LABELED PROTEOME PROTEIN 9"/>
    <property type="match status" value="1"/>
</dbReference>
<proteinExistence type="predicted"/>
<feature type="domain" description="LolA-like" evidence="3">
    <location>
        <begin position="244"/>
        <end position="454"/>
    </location>
</feature>
<evidence type="ECO:0000256" key="1">
    <source>
        <dbReference type="SAM" id="Phobius"/>
    </source>
</evidence>
<evidence type="ECO:0000256" key="2">
    <source>
        <dbReference type="SAM" id="SignalP"/>
    </source>
</evidence>
<name>A0AAN9G5P1_9CAEN</name>
<evidence type="ECO:0000313" key="6">
    <source>
        <dbReference type="Proteomes" id="UP001374579"/>
    </source>
</evidence>
<dbReference type="PANTHER" id="PTHR36902">
    <property type="entry name" value="ENRICHED IN SURFACE-LABELED PROTEOME PROTEIN 9"/>
    <property type="match status" value="1"/>
</dbReference>
<evidence type="ECO:0000259" key="4">
    <source>
        <dbReference type="Pfam" id="PF25899"/>
    </source>
</evidence>
<accession>A0AAN9G5P1</accession>
<dbReference type="EMBL" id="JBAMIC010000014">
    <property type="protein sequence ID" value="KAK7096301.1"/>
    <property type="molecule type" value="Genomic_DNA"/>
</dbReference>
<organism evidence="5 6">
    <name type="scientific">Littorina saxatilis</name>
    <dbReference type="NCBI Taxonomy" id="31220"/>
    <lineage>
        <taxon>Eukaryota</taxon>
        <taxon>Metazoa</taxon>
        <taxon>Spiralia</taxon>
        <taxon>Lophotrochozoa</taxon>
        <taxon>Mollusca</taxon>
        <taxon>Gastropoda</taxon>
        <taxon>Caenogastropoda</taxon>
        <taxon>Littorinimorpha</taxon>
        <taxon>Littorinoidea</taxon>
        <taxon>Littorinidae</taxon>
        <taxon>Littorina</taxon>
    </lineage>
</organism>
<feature type="transmembrane region" description="Helical" evidence="1">
    <location>
        <begin position="623"/>
        <end position="645"/>
    </location>
</feature>
<feature type="domain" description="DUF7959" evidence="4">
    <location>
        <begin position="474"/>
        <end position="571"/>
    </location>
</feature>
<gene>
    <name evidence="5" type="ORF">V1264_005609</name>
</gene>
<evidence type="ECO:0000259" key="3">
    <source>
        <dbReference type="Pfam" id="PF25898"/>
    </source>
</evidence>
<dbReference type="Pfam" id="PF25899">
    <property type="entry name" value="DUF7959"/>
    <property type="match status" value="1"/>
</dbReference>